<dbReference type="RefSeq" id="WP_305974456.1">
    <property type="nucleotide sequence ID" value="NZ_JAPJDZ010000009.1"/>
</dbReference>
<dbReference type="InterPro" id="IPR011108">
    <property type="entry name" value="RMMBL"/>
</dbReference>
<reference evidence="8 9" key="1">
    <citation type="submission" date="2022-11" db="EMBL/GenBank/DDBJ databases">
        <title>Viruses from the air-sea interface of a natural surface slick.</title>
        <authorList>
            <person name="Rahlff J."/>
            <person name="Holmfeldt K."/>
        </authorList>
    </citation>
    <scope>NUCLEOTIDE SEQUENCE [LARGE SCALE GENOMIC DNA]</scope>
    <source>
        <strain evidence="8 9">SMS4</strain>
    </source>
</reference>
<evidence type="ECO:0000259" key="7">
    <source>
        <dbReference type="SMART" id="SM00849"/>
    </source>
</evidence>
<dbReference type="PANTHER" id="PTHR43694:SF1">
    <property type="entry name" value="RIBONUCLEASE J"/>
    <property type="match status" value="1"/>
</dbReference>
<dbReference type="InterPro" id="IPR042173">
    <property type="entry name" value="RNase_J_2"/>
</dbReference>
<keyword evidence="9" id="KW-1185">Reference proteome</keyword>
<evidence type="ECO:0000256" key="3">
    <source>
        <dbReference type="ARBA" id="ARBA00022801"/>
    </source>
</evidence>
<dbReference type="InterPro" id="IPR001279">
    <property type="entry name" value="Metallo-B-lactamas"/>
</dbReference>
<feature type="domain" description="Metallo-beta-lactamase" evidence="7">
    <location>
        <begin position="20"/>
        <end position="225"/>
    </location>
</feature>
<keyword evidence="4" id="KW-0862">Zinc</keyword>
<sequence>MTPGNADLWFLPLGGTGEIGMNLNLYGHAGRWLMVDCGVTFNSPLTPQRSAAHTSTELAEVVTADPAFICDQVDNLCGIVITHAHEDHIGALPHLWPRFKCPVYTTPFTAEILRRKLNGTGLLEKMPIIEVQSGDTINIGPFNLIWLAITHSIPEPHALIIKTAAGSVFHTADWKMDASPILGRAFKPAVFKRLAQQNITAMVCDSTNALRSGFSVSEADCAAALLNVIASAKARVVVTGFSSNVGRLISLARIAVKTGRYLALLGRSLDNMVGAARATGHWPEDLIVIDAQHVGYLPKHEVLVVATGSQGEPRAALSRLADDRHPLLLLEQEDLVIFSSIIIPGNEMLIARLVEKFKARHITTMQSHDTDLPIHVSGHPNGAELDLLYRWVQPKIAVPTHGEAAHLAENANIARAAGVPIQLCGQNGDLFELAPNPRLWPGYAKVGRLAVNR</sequence>
<accession>A0ABT9HWI0</accession>
<dbReference type="Proteomes" id="UP001231109">
    <property type="component" value="Unassembled WGS sequence"/>
</dbReference>
<evidence type="ECO:0000256" key="5">
    <source>
        <dbReference type="ARBA" id="ARBA00022839"/>
    </source>
</evidence>
<evidence type="ECO:0000256" key="1">
    <source>
        <dbReference type="ARBA" id="ARBA00022722"/>
    </source>
</evidence>
<gene>
    <name evidence="8" type="ORF">ORJ04_05875</name>
</gene>
<keyword evidence="5" id="KW-0269">Exonuclease</keyword>
<dbReference type="EMBL" id="JAPJDZ010000009">
    <property type="protein sequence ID" value="MDP5135475.1"/>
    <property type="molecule type" value="Genomic_DNA"/>
</dbReference>
<dbReference type="PANTHER" id="PTHR43694">
    <property type="entry name" value="RIBONUCLEASE J"/>
    <property type="match status" value="1"/>
</dbReference>
<dbReference type="Gene3D" id="3.40.50.10710">
    <property type="entry name" value="Metallo-hydrolase/oxidoreductase"/>
    <property type="match status" value="1"/>
</dbReference>
<evidence type="ECO:0000256" key="4">
    <source>
        <dbReference type="ARBA" id="ARBA00022833"/>
    </source>
</evidence>
<keyword evidence="1" id="KW-0540">Nuclease</keyword>
<keyword evidence="3" id="KW-0378">Hydrolase</keyword>
<dbReference type="Pfam" id="PF22505">
    <property type="entry name" value="RNase_J_b_CASP"/>
    <property type="match status" value="1"/>
</dbReference>
<evidence type="ECO:0000256" key="2">
    <source>
        <dbReference type="ARBA" id="ARBA00022723"/>
    </source>
</evidence>
<dbReference type="Pfam" id="PF12706">
    <property type="entry name" value="Lactamase_B_2"/>
    <property type="match status" value="1"/>
</dbReference>
<dbReference type="SUPFAM" id="SSF56281">
    <property type="entry name" value="Metallo-hydrolase/oxidoreductase"/>
    <property type="match status" value="1"/>
</dbReference>
<name>A0ABT9HWI0_9GAMM</name>
<evidence type="ECO:0000256" key="6">
    <source>
        <dbReference type="ARBA" id="ARBA00022884"/>
    </source>
</evidence>
<evidence type="ECO:0000313" key="9">
    <source>
        <dbReference type="Proteomes" id="UP001231109"/>
    </source>
</evidence>
<dbReference type="SMART" id="SM00849">
    <property type="entry name" value="Lactamase_B"/>
    <property type="match status" value="1"/>
</dbReference>
<comment type="caution">
    <text evidence="8">The sequence shown here is derived from an EMBL/GenBank/DDBJ whole genome shotgun (WGS) entry which is preliminary data.</text>
</comment>
<dbReference type="Gene3D" id="3.60.15.10">
    <property type="entry name" value="Ribonuclease Z/Hydroxyacylglutathione hydrolase-like"/>
    <property type="match status" value="1"/>
</dbReference>
<protein>
    <submittedName>
        <fullName evidence="8">Ribonuclease J</fullName>
    </submittedName>
</protein>
<organism evidence="8 9">
    <name type="scientific">Rheinheimera baltica</name>
    <dbReference type="NCBI Taxonomy" id="67576"/>
    <lineage>
        <taxon>Bacteria</taxon>
        <taxon>Pseudomonadati</taxon>
        <taxon>Pseudomonadota</taxon>
        <taxon>Gammaproteobacteria</taxon>
        <taxon>Chromatiales</taxon>
        <taxon>Chromatiaceae</taxon>
        <taxon>Rheinheimera</taxon>
    </lineage>
</organism>
<dbReference type="InterPro" id="IPR036866">
    <property type="entry name" value="RibonucZ/Hydroxyglut_hydro"/>
</dbReference>
<keyword evidence="6" id="KW-0694">RNA-binding</keyword>
<evidence type="ECO:0000313" key="8">
    <source>
        <dbReference type="EMBL" id="MDP5135475.1"/>
    </source>
</evidence>
<dbReference type="CDD" id="cd07714">
    <property type="entry name" value="RNaseJ_MBL-fold"/>
    <property type="match status" value="1"/>
</dbReference>
<keyword evidence="2" id="KW-0479">Metal-binding</keyword>
<dbReference type="InterPro" id="IPR055132">
    <property type="entry name" value="RNase_J_b_CASP"/>
</dbReference>
<proteinExistence type="predicted"/>
<dbReference type="Pfam" id="PF07521">
    <property type="entry name" value="RMMBL"/>
    <property type="match status" value="1"/>
</dbReference>